<dbReference type="Pfam" id="PF01261">
    <property type="entry name" value="AP_endonuc_2"/>
    <property type="match status" value="1"/>
</dbReference>
<dbReference type="RefSeq" id="WP_379981707.1">
    <property type="nucleotide sequence ID" value="NZ_JBHUMO010000046.1"/>
</dbReference>
<dbReference type="PANTHER" id="PTHR12110">
    <property type="entry name" value="HYDROXYPYRUVATE ISOMERASE"/>
    <property type="match status" value="1"/>
</dbReference>
<feature type="domain" description="Xylose isomerase-like TIM barrel" evidence="1">
    <location>
        <begin position="14"/>
        <end position="251"/>
    </location>
</feature>
<evidence type="ECO:0000313" key="2">
    <source>
        <dbReference type="EMBL" id="MFD2729391.1"/>
    </source>
</evidence>
<dbReference type="EMBL" id="JBHUMO010000046">
    <property type="protein sequence ID" value="MFD2729391.1"/>
    <property type="molecule type" value="Genomic_DNA"/>
</dbReference>
<dbReference type="PANTHER" id="PTHR12110:SF21">
    <property type="entry name" value="XYLOSE ISOMERASE-LIKE TIM BARREL DOMAIN-CONTAINING PROTEIN"/>
    <property type="match status" value="1"/>
</dbReference>
<dbReference type="InterPro" id="IPR050312">
    <property type="entry name" value="IolE/XylAMocC-like"/>
</dbReference>
<name>A0ABW5TJS6_9ENTE</name>
<organism evidence="2 3">
    <name type="scientific">Enterococcus camelliae</name>
    <dbReference type="NCBI Taxonomy" id="453959"/>
    <lineage>
        <taxon>Bacteria</taxon>
        <taxon>Bacillati</taxon>
        <taxon>Bacillota</taxon>
        <taxon>Bacilli</taxon>
        <taxon>Lactobacillales</taxon>
        <taxon>Enterococcaceae</taxon>
        <taxon>Enterococcus</taxon>
    </lineage>
</organism>
<keyword evidence="3" id="KW-1185">Reference proteome</keyword>
<dbReference type="InterPro" id="IPR013022">
    <property type="entry name" value="Xyl_isomerase-like_TIM-brl"/>
</dbReference>
<keyword evidence="2" id="KW-0413">Isomerase</keyword>
<comment type="caution">
    <text evidence="2">The sequence shown here is derived from an EMBL/GenBank/DDBJ whole genome shotgun (WGS) entry which is preliminary data.</text>
</comment>
<evidence type="ECO:0000259" key="1">
    <source>
        <dbReference type="Pfam" id="PF01261"/>
    </source>
</evidence>
<protein>
    <submittedName>
        <fullName evidence="2">Sugar phosphate isomerase/epimerase family protein</fullName>
    </submittedName>
</protein>
<dbReference type="Gene3D" id="3.20.20.150">
    <property type="entry name" value="Divalent-metal-dependent TIM barrel enzymes"/>
    <property type="match status" value="1"/>
</dbReference>
<gene>
    <name evidence="2" type="ORF">ACFSR0_08125</name>
</gene>
<accession>A0ABW5TJS6</accession>
<reference evidence="3" key="1">
    <citation type="journal article" date="2019" name="Int. J. Syst. Evol. Microbiol.">
        <title>The Global Catalogue of Microorganisms (GCM) 10K type strain sequencing project: providing services to taxonomists for standard genome sequencing and annotation.</title>
        <authorList>
            <consortium name="The Broad Institute Genomics Platform"/>
            <consortium name="The Broad Institute Genome Sequencing Center for Infectious Disease"/>
            <person name="Wu L."/>
            <person name="Ma J."/>
        </authorList>
    </citation>
    <scope>NUCLEOTIDE SEQUENCE [LARGE SCALE GENOMIC DNA]</scope>
    <source>
        <strain evidence="3">TISTR 932</strain>
    </source>
</reference>
<dbReference type="InterPro" id="IPR036237">
    <property type="entry name" value="Xyl_isomerase-like_sf"/>
</dbReference>
<dbReference type="Proteomes" id="UP001597427">
    <property type="component" value="Unassembled WGS sequence"/>
</dbReference>
<proteinExistence type="predicted"/>
<dbReference type="SUPFAM" id="SSF51658">
    <property type="entry name" value="Xylose isomerase-like"/>
    <property type="match status" value="1"/>
</dbReference>
<evidence type="ECO:0000313" key="3">
    <source>
        <dbReference type="Proteomes" id="UP001597427"/>
    </source>
</evidence>
<sequence>MKLGIGDVFPHETAEEWGRKFVEIGATAASFPLRYSDSVSKIDEYVQVAKDCSIQIAEVGIWQSPFQKNQLASVFELACRQLELADYVHARCCVNISGAFGEVWDGCYAANYAEESYDQIVSFIQKLLAKIPLKNTYFVIESMPWMIPDSPEQYKKLVKDVNHPRFGVHLDICNWMNQPYWYVHNRELIKKSFDLLAPFTKSIHLKDIMLEPGSVVRFRETMPGTGQFDIAYLLENIRQLPVDTPVLLEHLSSFEEYTTALKRVIEIGK</sequence>
<dbReference type="GO" id="GO:0016853">
    <property type="term" value="F:isomerase activity"/>
    <property type="evidence" value="ECO:0007669"/>
    <property type="project" value="UniProtKB-KW"/>
</dbReference>